<keyword evidence="3" id="KW-1185">Reference proteome</keyword>
<dbReference type="SUPFAM" id="SSF53474">
    <property type="entry name" value="alpha/beta-Hydrolases"/>
    <property type="match status" value="1"/>
</dbReference>
<dbReference type="Pfam" id="PF12146">
    <property type="entry name" value="Hydrolase_4"/>
    <property type="match status" value="1"/>
</dbReference>
<dbReference type="GO" id="GO:0016787">
    <property type="term" value="F:hydrolase activity"/>
    <property type="evidence" value="ECO:0007669"/>
    <property type="project" value="UniProtKB-KW"/>
</dbReference>
<dbReference type="InterPro" id="IPR029058">
    <property type="entry name" value="AB_hydrolase_fold"/>
</dbReference>
<organism evidence="2 3">
    <name type="scientific">Pelagovum pacificum</name>
    <dbReference type="NCBI Taxonomy" id="2588711"/>
    <lineage>
        <taxon>Bacteria</taxon>
        <taxon>Pseudomonadati</taxon>
        <taxon>Pseudomonadota</taxon>
        <taxon>Alphaproteobacteria</taxon>
        <taxon>Rhodobacterales</taxon>
        <taxon>Paracoccaceae</taxon>
        <taxon>Pelagovum</taxon>
    </lineage>
</organism>
<proteinExistence type="predicted"/>
<dbReference type="Proteomes" id="UP000314011">
    <property type="component" value="Unassembled WGS sequence"/>
</dbReference>
<evidence type="ECO:0000313" key="2">
    <source>
        <dbReference type="EMBL" id="TNY34345.1"/>
    </source>
</evidence>
<dbReference type="PANTHER" id="PTHR11614">
    <property type="entry name" value="PHOSPHOLIPASE-RELATED"/>
    <property type="match status" value="1"/>
</dbReference>
<evidence type="ECO:0000313" key="3">
    <source>
        <dbReference type="Proteomes" id="UP000314011"/>
    </source>
</evidence>
<evidence type="ECO:0000259" key="1">
    <source>
        <dbReference type="Pfam" id="PF12146"/>
    </source>
</evidence>
<accession>A0A5C5GHT7</accession>
<sequence length="311" mass="34476">MEAAPFHDDVAEGPADAMAYWVNAADGLRIRVAHWPKDGAIGTVLIFPGRTEYAEKYGRDAAALAERGFATVAIDWRGQGLAARLQDDRNIGHVGKFIDYQLDVAAVMDHCAALDLPKPWYLLGHSMGGCIGLRALHEQIDVAAAAFSAPMWGIQMSAVMRPAAWALSSLSRYLRFSHVFAPGQLAQPYVLRAAFEVNTLTSDEDMFHYMRRQLEGYPDLALGGPSLHWLNEALVEMRTLANMPAPDIDCVTFLGTDEAIVDTDRVHARMESWPNGDLVMIQNGRHEVLMETPAHRTAIFDRLAEHFIAHR</sequence>
<dbReference type="OrthoDB" id="9788260at2"/>
<dbReference type="Gene3D" id="3.40.50.1820">
    <property type="entry name" value="alpha/beta hydrolase"/>
    <property type="match status" value="1"/>
</dbReference>
<gene>
    <name evidence="2" type="ORF">FHY64_07825</name>
</gene>
<keyword evidence="2" id="KW-0378">Hydrolase</keyword>
<feature type="domain" description="Serine aminopeptidase S33" evidence="1">
    <location>
        <begin position="42"/>
        <end position="292"/>
    </location>
</feature>
<dbReference type="EMBL" id="VFFF01000001">
    <property type="protein sequence ID" value="TNY34345.1"/>
    <property type="molecule type" value="Genomic_DNA"/>
</dbReference>
<comment type="caution">
    <text evidence="2">The sequence shown here is derived from an EMBL/GenBank/DDBJ whole genome shotgun (WGS) entry which is preliminary data.</text>
</comment>
<dbReference type="AlphaFoldDB" id="A0A5C5GHT7"/>
<name>A0A5C5GHT7_9RHOB</name>
<dbReference type="InterPro" id="IPR051044">
    <property type="entry name" value="MAG_DAG_Lipase"/>
</dbReference>
<protein>
    <submittedName>
        <fullName evidence="2">Alpha/beta hydrolase</fullName>
    </submittedName>
</protein>
<reference evidence="2 3" key="1">
    <citation type="submission" date="2019-06" db="EMBL/GenBank/DDBJ databases">
        <title>Genome of new Rhodobacteraceae sp. SM1903.</title>
        <authorList>
            <person name="Ren X."/>
        </authorList>
    </citation>
    <scope>NUCLEOTIDE SEQUENCE [LARGE SCALE GENOMIC DNA]</scope>
    <source>
        <strain evidence="2 3">SM1903</strain>
    </source>
</reference>
<dbReference type="InterPro" id="IPR022742">
    <property type="entry name" value="Hydrolase_4"/>
</dbReference>